<keyword evidence="2" id="KW-1185">Reference proteome</keyword>
<comment type="caution">
    <text evidence="1">The sequence shown here is derived from an EMBL/GenBank/DDBJ whole genome shotgun (WGS) entry which is preliminary data.</text>
</comment>
<gene>
    <name evidence="1" type="ORF">BaRGS_00011239</name>
</gene>
<protein>
    <submittedName>
        <fullName evidence="1">Uncharacterized protein</fullName>
    </submittedName>
</protein>
<dbReference type="EMBL" id="JACVVK020000057">
    <property type="protein sequence ID" value="KAK7497599.1"/>
    <property type="molecule type" value="Genomic_DNA"/>
</dbReference>
<proteinExistence type="predicted"/>
<dbReference type="Proteomes" id="UP001519460">
    <property type="component" value="Unassembled WGS sequence"/>
</dbReference>
<dbReference type="AlphaFoldDB" id="A0ABD0LDP8"/>
<name>A0ABD0LDP8_9CAEN</name>
<accession>A0ABD0LDP8</accession>
<evidence type="ECO:0000313" key="2">
    <source>
        <dbReference type="Proteomes" id="UP001519460"/>
    </source>
</evidence>
<organism evidence="1 2">
    <name type="scientific">Batillaria attramentaria</name>
    <dbReference type="NCBI Taxonomy" id="370345"/>
    <lineage>
        <taxon>Eukaryota</taxon>
        <taxon>Metazoa</taxon>
        <taxon>Spiralia</taxon>
        <taxon>Lophotrochozoa</taxon>
        <taxon>Mollusca</taxon>
        <taxon>Gastropoda</taxon>
        <taxon>Caenogastropoda</taxon>
        <taxon>Sorbeoconcha</taxon>
        <taxon>Cerithioidea</taxon>
        <taxon>Batillariidae</taxon>
        <taxon>Batillaria</taxon>
    </lineage>
</organism>
<sequence length="138" mass="14887">MTKYISAAGILLHNCGNSNDYTTELPDDARNATVGCSGLLQAHTVVWTLVLDDRGNGETLTVGSCGAFPKRCQFGNKTGYLISRPSATTSLLTTNAVENVEFVQNGTLTCLIYDGLKEVVNTSCRIIITSKSFTRNFL</sequence>
<feature type="non-terminal residue" evidence="1">
    <location>
        <position position="138"/>
    </location>
</feature>
<reference evidence="1 2" key="1">
    <citation type="journal article" date="2023" name="Sci. Data">
        <title>Genome assembly of the Korean intertidal mud-creeper Batillaria attramentaria.</title>
        <authorList>
            <person name="Patra A.K."/>
            <person name="Ho P.T."/>
            <person name="Jun S."/>
            <person name="Lee S.J."/>
            <person name="Kim Y."/>
            <person name="Won Y.J."/>
        </authorList>
    </citation>
    <scope>NUCLEOTIDE SEQUENCE [LARGE SCALE GENOMIC DNA]</scope>
    <source>
        <strain evidence="1">Wonlab-2016</strain>
    </source>
</reference>
<evidence type="ECO:0000313" key="1">
    <source>
        <dbReference type="EMBL" id="KAK7497599.1"/>
    </source>
</evidence>